<dbReference type="InterPro" id="IPR018060">
    <property type="entry name" value="HTH_AraC"/>
</dbReference>
<dbReference type="RefSeq" id="WP_039140090.1">
    <property type="nucleotide sequence ID" value="NZ_JSVC01000013.1"/>
</dbReference>
<proteinExistence type="predicted"/>
<dbReference type="InterPro" id="IPR037923">
    <property type="entry name" value="HTH-like"/>
</dbReference>
<dbReference type="SUPFAM" id="SSF51215">
    <property type="entry name" value="Regulatory protein AraC"/>
    <property type="match status" value="1"/>
</dbReference>
<dbReference type="PANTHER" id="PTHR43280">
    <property type="entry name" value="ARAC-FAMILY TRANSCRIPTIONAL REGULATOR"/>
    <property type="match status" value="1"/>
</dbReference>
<dbReference type="InterPro" id="IPR003313">
    <property type="entry name" value="AraC-bd"/>
</dbReference>
<dbReference type="PROSITE" id="PS00041">
    <property type="entry name" value="HTH_ARAC_FAMILY_1"/>
    <property type="match status" value="1"/>
</dbReference>
<evidence type="ECO:0000313" key="5">
    <source>
        <dbReference type="EMBL" id="KIC94331.1"/>
    </source>
</evidence>
<dbReference type="Gene3D" id="1.10.10.60">
    <property type="entry name" value="Homeodomain-like"/>
    <property type="match status" value="2"/>
</dbReference>
<evidence type="ECO:0000256" key="1">
    <source>
        <dbReference type="ARBA" id="ARBA00023015"/>
    </source>
</evidence>
<protein>
    <submittedName>
        <fullName evidence="5">AraC family transcriptional regulator</fullName>
    </submittedName>
</protein>
<dbReference type="CDD" id="cd06986">
    <property type="entry name" value="cupin_MmsR-like_N"/>
    <property type="match status" value="1"/>
</dbReference>
<name>A0A0C1L3Y5_9BACT</name>
<dbReference type="InterPro" id="IPR009057">
    <property type="entry name" value="Homeodomain-like_sf"/>
</dbReference>
<dbReference type="OrthoDB" id="9813413at2"/>
<dbReference type="Gene3D" id="2.60.120.280">
    <property type="entry name" value="Regulatory protein AraC"/>
    <property type="match status" value="1"/>
</dbReference>
<keyword evidence="2" id="KW-0238">DNA-binding</keyword>
<dbReference type="EMBL" id="JSVC01000013">
    <property type="protein sequence ID" value="KIC94331.1"/>
    <property type="molecule type" value="Genomic_DNA"/>
</dbReference>
<evidence type="ECO:0000256" key="3">
    <source>
        <dbReference type="ARBA" id="ARBA00023163"/>
    </source>
</evidence>
<evidence type="ECO:0000259" key="4">
    <source>
        <dbReference type="PROSITE" id="PS01124"/>
    </source>
</evidence>
<dbReference type="PANTHER" id="PTHR43280:SF30">
    <property type="entry name" value="MMSAB OPERON REGULATORY PROTEIN"/>
    <property type="match status" value="1"/>
</dbReference>
<dbReference type="GO" id="GO:0043565">
    <property type="term" value="F:sequence-specific DNA binding"/>
    <property type="evidence" value="ECO:0007669"/>
    <property type="project" value="InterPro"/>
</dbReference>
<dbReference type="STRING" id="1349421.OI18_11930"/>
<dbReference type="Pfam" id="PF12833">
    <property type="entry name" value="HTH_18"/>
    <property type="match status" value="1"/>
</dbReference>
<comment type="caution">
    <text evidence="5">The sequence shown here is derived from an EMBL/GenBank/DDBJ whole genome shotgun (WGS) entry which is preliminary data.</text>
</comment>
<evidence type="ECO:0000313" key="6">
    <source>
        <dbReference type="Proteomes" id="UP000031408"/>
    </source>
</evidence>
<keyword evidence="1" id="KW-0805">Transcription regulation</keyword>
<keyword evidence="6" id="KW-1185">Reference proteome</keyword>
<dbReference type="Pfam" id="PF02311">
    <property type="entry name" value="AraC_binding"/>
    <property type="match status" value="1"/>
</dbReference>
<evidence type="ECO:0000256" key="2">
    <source>
        <dbReference type="ARBA" id="ARBA00023125"/>
    </source>
</evidence>
<dbReference type="SMART" id="SM00342">
    <property type="entry name" value="HTH_ARAC"/>
    <property type="match status" value="1"/>
</dbReference>
<dbReference type="SUPFAM" id="SSF46689">
    <property type="entry name" value="Homeodomain-like"/>
    <property type="match status" value="2"/>
</dbReference>
<dbReference type="Proteomes" id="UP000031408">
    <property type="component" value="Unassembled WGS sequence"/>
</dbReference>
<organism evidence="5 6">
    <name type="scientific">Flavihumibacter solisilvae</name>
    <dbReference type="NCBI Taxonomy" id="1349421"/>
    <lineage>
        <taxon>Bacteria</taxon>
        <taxon>Pseudomonadati</taxon>
        <taxon>Bacteroidota</taxon>
        <taxon>Chitinophagia</taxon>
        <taxon>Chitinophagales</taxon>
        <taxon>Chitinophagaceae</taxon>
        <taxon>Flavihumibacter</taxon>
    </lineage>
</organism>
<accession>A0A0C1L3Y5</accession>
<dbReference type="PROSITE" id="PS01124">
    <property type="entry name" value="HTH_ARAC_FAMILY_2"/>
    <property type="match status" value="1"/>
</dbReference>
<dbReference type="AlphaFoldDB" id="A0A0C1L3Y5"/>
<sequence>MTSGKLRKKEGFHGQKAIVIPRKILVQKEAGSKLLSSLFITDIGYYPKAKFHYRERPNGADQHILIYCVEGKGWARICKKEYDIRPGDFFIVPASCEHIYSADETDPWTIYWVHFKGITSDEIVELFLDQLNGNKSFVHYTDERTRMFNNIYSHLEKGYGTENLWFANTSFGSYLASFLARESPTETTKKNNIIGSSIEFMTKHTDQLLTVEEIAQSVNLSVSHFTALFKKKTGYSPIEYYNHLKVQKACQYLMFTDLRVKEISYKLGINDPYYFSRMFTKLMGMSPNIYREKKKQ</sequence>
<dbReference type="InterPro" id="IPR018062">
    <property type="entry name" value="HTH_AraC-typ_CS"/>
</dbReference>
<feature type="domain" description="HTH araC/xylS-type" evidence="4">
    <location>
        <begin position="195"/>
        <end position="293"/>
    </location>
</feature>
<keyword evidence="3" id="KW-0804">Transcription</keyword>
<dbReference type="GO" id="GO:0003700">
    <property type="term" value="F:DNA-binding transcription factor activity"/>
    <property type="evidence" value="ECO:0007669"/>
    <property type="project" value="InterPro"/>
</dbReference>
<reference evidence="5 6" key="1">
    <citation type="submission" date="2014-11" db="EMBL/GenBank/DDBJ databases">
        <title>Genome sequence of Flavihumibacter solisilvae 3-3.</title>
        <authorList>
            <person name="Zhou G."/>
            <person name="Li M."/>
            <person name="Wang G."/>
        </authorList>
    </citation>
    <scope>NUCLEOTIDE SEQUENCE [LARGE SCALE GENOMIC DNA]</scope>
    <source>
        <strain evidence="5 6">3-3</strain>
    </source>
</reference>
<gene>
    <name evidence="5" type="ORF">OI18_11930</name>
</gene>